<dbReference type="EMBL" id="JAROCD010000008">
    <property type="protein sequence ID" value="MDN4602987.1"/>
    <property type="molecule type" value="Genomic_DNA"/>
</dbReference>
<dbReference type="Gene3D" id="3.90.180.10">
    <property type="entry name" value="Medium-chain alcohol dehydrogenases, catalytic domain"/>
    <property type="match status" value="1"/>
</dbReference>
<comment type="caution">
    <text evidence="2">The sequence shown here is derived from an EMBL/GenBank/DDBJ whole genome shotgun (WGS) entry which is preliminary data.</text>
</comment>
<evidence type="ECO:0000313" key="3">
    <source>
        <dbReference type="Proteomes" id="UP001174205"/>
    </source>
</evidence>
<dbReference type="RefSeq" id="WP_301247652.1">
    <property type="nucleotide sequence ID" value="NZ_JAROCD010000008.1"/>
</dbReference>
<protein>
    <submittedName>
        <fullName evidence="2">NADP-dependent oxidoreductase</fullName>
    </submittedName>
</protein>
<proteinExistence type="predicted"/>
<dbReference type="CDD" id="cd05289">
    <property type="entry name" value="MDR_like_2"/>
    <property type="match status" value="1"/>
</dbReference>
<gene>
    <name evidence="2" type="ORF">P5G61_17245</name>
</gene>
<dbReference type="Pfam" id="PF13602">
    <property type="entry name" value="ADH_zinc_N_2"/>
    <property type="match status" value="1"/>
</dbReference>
<dbReference type="Gene3D" id="3.40.50.720">
    <property type="entry name" value="NAD(P)-binding Rossmann-like Domain"/>
    <property type="match status" value="1"/>
</dbReference>
<dbReference type="Proteomes" id="UP001174205">
    <property type="component" value="Unassembled WGS sequence"/>
</dbReference>
<dbReference type="Pfam" id="PF08240">
    <property type="entry name" value="ADH_N"/>
    <property type="match status" value="1"/>
</dbReference>
<dbReference type="SUPFAM" id="SSF50129">
    <property type="entry name" value="GroES-like"/>
    <property type="match status" value="1"/>
</dbReference>
<reference evidence="2" key="1">
    <citation type="submission" date="2023-03" db="EMBL/GenBank/DDBJ databases">
        <title>MT1 and MT2 Draft Genomes of Novel Species.</title>
        <authorList>
            <person name="Venkateswaran K."/>
        </authorList>
    </citation>
    <scope>NUCLEOTIDE SEQUENCE</scope>
    <source>
        <strain evidence="2">F6_3S_P_1C</strain>
    </source>
</reference>
<evidence type="ECO:0000313" key="2">
    <source>
        <dbReference type="EMBL" id="MDN4602987.1"/>
    </source>
</evidence>
<dbReference type="InterPro" id="IPR036291">
    <property type="entry name" value="NAD(P)-bd_dom_sf"/>
</dbReference>
<organism evidence="2 3">
    <name type="scientific">Paenibacillus vandeheii</name>
    <dbReference type="NCBI Taxonomy" id="3035917"/>
    <lineage>
        <taxon>Bacteria</taxon>
        <taxon>Bacillati</taxon>
        <taxon>Bacillota</taxon>
        <taxon>Bacilli</taxon>
        <taxon>Bacillales</taxon>
        <taxon>Paenibacillaceae</taxon>
        <taxon>Paenibacillus</taxon>
    </lineage>
</organism>
<feature type="domain" description="Enoyl reductase (ER)" evidence="1">
    <location>
        <begin position="10"/>
        <end position="307"/>
    </location>
</feature>
<keyword evidence="3" id="KW-1185">Reference proteome</keyword>
<dbReference type="PANTHER" id="PTHR44013:SF1">
    <property type="entry name" value="ZINC-TYPE ALCOHOL DEHYDROGENASE-LIKE PROTEIN C16A3.02C"/>
    <property type="match status" value="1"/>
</dbReference>
<accession>A0ABT8JEQ4</accession>
<dbReference type="SMART" id="SM00829">
    <property type="entry name" value="PKS_ER"/>
    <property type="match status" value="1"/>
</dbReference>
<dbReference type="InterPro" id="IPR011032">
    <property type="entry name" value="GroES-like_sf"/>
</dbReference>
<evidence type="ECO:0000259" key="1">
    <source>
        <dbReference type="SMART" id="SM00829"/>
    </source>
</evidence>
<dbReference type="InterPro" id="IPR052733">
    <property type="entry name" value="Chloroplast_QOR"/>
</dbReference>
<name>A0ABT8JEQ4_9BACL</name>
<dbReference type="SUPFAM" id="SSF51735">
    <property type="entry name" value="NAD(P)-binding Rossmann-fold domains"/>
    <property type="match status" value="1"/>
</dbReference>
<dbReference type="InterPro" id="IPR013154">
    <property type="entry name" value="ADH-like_N"/>
</dbReference>
<dbReference type="InterPro" id="IPR020843">
    <property type="entry name" value="ER"/>
</dbReference>
<dbReference type="PANTHER" id="PTHR44013">
    <property type="entry name" value="ZINC-TYPE ALCOHOL DEHYDROGENASE-LIKE PROTEIN C16A3.02C"/>
    <property type="match status" value="1"/>
</dbReference>
<sequence length="313" mass="33503">MKAVRYHQYGAADVLKYEEAPIPVVQADEVLIKVAATAFNPADAMIRMGALKDFLPLELPFTPNVDVSGVIEKVGETVTGLNVGDEVYAFLDMSRNGAAAEYVVSKAVDVALAPKNISLQDAAAIPGGAMTAWQGLFHNGHLQSGQRVLITAAAGGVGSFAVQLATWSGAYVIGTASESSFSDLQQLGIDEIIDYKNESVEEKVTEKVDLIFNLAPLSSEEVTKLLNILKEGGTLVTALNPADEDVAKELGVQAVRMAVQRNAEQLSQIAKLVNDGDIKPYITERHPLSSLTSVHEKMGQMRGKVLLLVEDIK</sequence>